<reference evidence="3 4" key="1">
    <citation type="submission" date="2018-06" db="EMBL/GenBank/DDBJ databases">
        <title>Comparative genomics reveals the genomic features of Rhizophagus irregularis, R. cerebriforme, R. diaphanum and Gigaspora rosea, and their symbiotic lifestyle signature.</title>
        <authorList>
            <person name="Morin E."/>
            <person name="San Clemente H."/>
            <person name="Chen E.C.H."/>
            <person name="De La Providencia I."/>
            <person name="Hainaut M."/>
            <person name="Kuo A."/>
            <person name="Kohler A."/>
            <person name="Murat C."/>
            <person name="Tang N."/>
            <person name="Roy S."/>
            <person name="Loubradou J."/>
            <person name="Henrissat B."/>
            <person name="Grigoriev I.V."/>
            <person name="Corradi N."/>
            <person name="Roux C."/>
            <person name="Martin F.M."/>
        </authorList>
    </citation>
    <scope>NUCLEOTIDE SEQUENCE [LARGE SCALE GENOMIC DNA]</scope>
    <source>
        <strain evidence="3 4">DAOM 227022</strain>
    </source>
</reference>
<gene>
    <name evidence="3" type="ORF">C1645_735597</name>
</gene>
<evidence type="ECO:0000313" key="4">
    <source>
        <dbReference type="Proteomes" id="UP000265703"/>
    </source>
</evidence>
<feature type="domain" description="Bacteriophage Mx8 p63 C-terminal" evidence="1">
    <location>
        <begin position="227"/>
        <end position="311"/>
    </location>
</feature>
<accession>A0A397TEC5</accession>
<dbReference type="Pfam" id="PF10546">
    <property type="entry name" value="P63C"/>
    <property type="match status" value="1"/>
</dbReference>
<name>A0A397TEC5_9GLOM</name>
<keyword evidence="4" id="KW-1185">Reference proteome</keyword>
<evidence type="ECO:0000259" key="1">
    <source>
        <dbReference type="Pfam" id="PF10546"/>
    </source>
</evidence>
<evidence type="ECO:0000259" key="2">
    <source>
        <dbReference type="Pfam" id="PF12762"/>
    </source>
</evidence>
<comment type="caution">
    <text evidence="3">The sequence shown here is derived from an EMBL/GenBank/DDBJ whole genome shotgun (WGS) entry which is preliminary data.</text>
</comment>
<sequence length="323" mass="37730">MLKNEVEIDEVYLGEFNHQRVIHKKKQYVNSKASTNCAENFNSHLKRGIYGTHHWKKKVIRGGELDLAGYKIPCFVLEDGTRVLSSRGMQDALKIVDESDKQKRGPRLKYFLAQKSLQPFIDKEKKRGFFEPIICYKGKTEIRAYEATLLPDICIILSDLEKESMKRRRILPTRQAIVAKQCELLLKSFAKVGIIGLVDEATGYQYERERFELNKIFKLLILEDGIFSEAKKMFPLDYYKELFEVYNVDFTAENIRRKPRFIGWLTSELVYKNLPKGSFVLEKIKERTPKTKGGYYGKRFYRSLTPEGRKALEERINTVKTIA</sequence>
<dbReference type="OrthoDB" id="10052789at2759"/>
<evidence type="ECO:0000313" key="3">
    <source>
        <dbReference type="EMBL" id="RIA93311.1"/>
    </source>
</evidence>
<dbReference type="InterPro" id="IPR018874">
    <property type="entry name" value="Phage_Mx8_p63_C"/>
</dbReference>
<dbReference type="AlphaFoldDB" id="A0A397TEC5"/>
<dbReference type="EMBL" id="QKYT01000106">
    <property type="protein sequence ID" value="RIA93311.1"/>
    <property type="molecule type" value="Genomic_DNA"/>
</dbReference>
<dbReference type="Proteomes" id="UP000265703">
    <property type="component" value="Unassembled WGS sequence"/>
</dbReference>
<protein>
    <submittedName>
        <fullName evidence="3">P63C domain-containing protein</fullName>
    </submittedName>
</protein>
<dbReference type="Pfam" id="PF12762">
    <property type="entry name" value="DDE_Tnp_IS1595"/>
    <property type="match status" value="1"/>
</dbReference>
<dbReference type="InterPro" id="IPR024445">
    <property type="entry name" value="Tnp_ISXO2-like"/>
</dbReference>
<organism evidence="3 4">
    <name type="scientific">Glomus cerebriforme</name>
    <dbReference type="NCBI Taxonomy" id="658196"/>
    <lineage>
        <taxon>Eukaryota</taxon>
        <taxon>Fungi</taxon>
        <taxon>Fungi incertae sedis</taxon>
        <taxon>Mucoromycota</taxon>
        <taxon>Glomeromycotina</taxon>
        <taxon>Glomeromycetes</taxon>
        <taxon>Glomerales</taxon>
        <taxon>Glomeraceae</taxon>
        <taxon>Glomus</taxon>
    </lineage>
</organism>
<proteinExistence type="predicted"/>
<feature type="domain" description="ISXO2-like transposase" evidence="2">
    <location>
        <begin position="14"/>
        <end position="54"/>
    </location>
</feature>